<comment type="caution">
    <text evidence="1">The sequence shown here is derived from an EMBL/GenBank/DDBJ whole genome shotgun (WGS) entry which is preliminary data.</text>
</comment>
<proteinExistence type="predicted"/>
<evidence type="ECO:0000313" key="1">
    <source>
        <dbReference type="EMBL" id="KAJ7103993.1"/>
    </source>
</evidence>
<dbReference type="Proteomes" id="UP001222325">
    <property type="component" value="Unassembled WGS sequence"/>
</dbReference>
<dbReference type="AlphaFoldDB" id="A0AAD6XWF3"/>
<keyword evidence="2" id="KW-1185">Reference proteome</keyword>
<organism evidence="1 2">
    <name type="scientific">Mycena belliarum</name>
    <dbReference type="NCBI Taxonomy" id="1033014"/>
    <lineage>
        <taxon>Eukaryota</taxon>
        <taxon>Fungi</taxon>
        <taxon>Dikarya</taxon>
        <taxon>Basidiomycota</taxon>
        <taxon>Agaricomycotina</taxon>
        <taxon>Agaricomycetes</taxon>
        <taxon>Agaricomycetidae</taxon>
        <taxon>Agaricales</taxon>
        <taxon>Marasmiineae</taxon>
        <taxon>Mycenaceae</taxon>
        <taxon>Mycena</taxon>
    </lineage>
</organism>
<evidence type="ECO:0000313" key="2">
    <source>
        <dbReference type="Proteomes" id="UP001222325"/>
    </source>
</evidence>
<accession>A0AAD6XWF3</accession>
<sequence length="206" mass="23101">MWVLHLVYPRQRRIITELGGRVLVAADRENRVQEWRHTLLVKITTFRNLQRIYMPGAAAQIAAADADRDPNALAPKPERIKLWMPSEMPVADDGDVLRGCVAGLLDMEAKMRVAQCQNSLASLRSRLHAKGFLISFRNENVTGQVGSSRAGTLIGLVGERVAAYASRYRQGRASVIALHGEHRYPHLQELLDSHITLDGDWDDSDR</sequence>
<dbReference type="EMBL" id="JARJCN010000001">
    <property type="protein sequence ID" value="KAJ7103993.1"/>
    <property type="molecule type" value="Genomic_DNA"/>
</dbReference>
<name>A0AAD6XWF3_9AGAR</name>
<protein>
    <submittedName>
        <fullName evidence="1">Uncharacterized protein</fullName>
    </submittedName>
</protein>
<reference evidence="1" key="1">
    <citation type="submission" date="2023-03" db="EMBL/GenBank/DDBJ databases">
        <title>Massive genome expansion in bonnet fungi (Mycena s.s.) driven by repeated elements and novel gene families across ecological guilds.</title>
        <authorList>
            <consortium name="Lawrence Berkeley National Laboratory"/>
            <person name="Harder C.B."/>
            <person name="Miyauchi S."/>
            <person name="Viragh M."/>
            <person name="Kuo A."/>
            <person name="Thoen E."/>
            <person name="Andreopoulos B."/>
            <person name="Lu D."/>
            <person name="Skrede I."/>
            <person name="Drula E."/>
            <person name="Henrissat B."/>
            <person name="Morin E."/>
            <person name="Kohler A."/>
            <person name="Barry K."/>
            <person name="LaButti K."/>
            <person name="Morin E."/>
            <person name="Salamov A."/>
            <person name="Lipzen A."/>
            <person name="Mereny Z."/>
            <person name="Hegedus B."/>
            <person name="Baldrian P."/>
            <person name="Stursova M."/>
            <person name="Weitz H."/>
            <person name="Taylor A."/>
            <person name="Grigoriev I.V."/>
            <person name="Nagy L.G."/>
            <person name="Martin F."/>
            <person name="Kauserud H."/>
        </authorList>
    </citation>
    <scope>NUCLEOTIDE SEQUENCE</scope>
    <source>
        <strain evidence="1">CBHHK173m</strain>
    </source>
</reference>
<gene>
    <name evidence="1" type="ORF">B0H15DRAFT_942028</name>
</gene>